<dbReference type="Gene3D" id="2.60.120.200">
    <property type="match status" value="1"/>
</dbReference>
<protein>
    <submittedName>
        <fullName evidence="1">DUF1349 domain-containing protein</fullName>
    </submittedName>
</protein>
<evidence type="ECO:0000313" key="1">
    <source>
        <dbReference type="EMBL" id="MBF9153107.1"/>
    </source>
</evidence>
<dbReference type="PANTHER" id="PTHR35332:SF2">
    <property type="entry name" value="REGULATION OF ENOLASE PROTEIN 1"/>
    <property type="match status" value="1"/>
</dbReference>
<dbReference type="EMBL" id="JADQDC010000021">
    <property type="protein sequence ID" value="MBF9153107.1"/>
    <property type="molecule type" value="Genomic_DNA"/>
</dbReference>
<dbReference type="RefSeq" id="WP_196277374.1">
    <property type="nucleotide sequence ID" value="NZ_JADQDC010000021.1"/>
</dbReference>
<dbReference type="Proteomes" id="UP000600799">
    <property type="component" value="Unassembled WGS sequence"/>
</dbReference>
<reference evidence="1 2" key="1">
    <citation type="submission" date="2020-11" db="EMBL/GenBank/DDBJ databases">
        <title>The genome sequence of Novosphingobium sp. 1Y9A.</title>
        <authorList>
            <person name="Liu Y."/>
        </authorList>
    </citation>
    <scope>NUCLEOTIDE SEQUENCE [LARGE SCALE GENOMIC DNA]</scope>
    <source>
        <strain evidence="1 2">1Y9A</strain>
    </source>
</reference>
<accession>A0ABS0HLH8</accession>
<organism evidence="1 2">
    <name type="scientific">Novosphingobium jiangmenense</name>
    <dbReference type="NCBI Taxonomy" id="2791981"/>
    <lineage>
        <taxon>Bacteria</taxon>
        <taxon>Pseudomonadati</taxon>
        <taxon>Pseudomonadota</taxon>
        <taxon>Alphaproteobacteria</taxon>
        <taxon>Sphingomonadales</taxon>
        <taxon>Sphingomonadaceae</taxon>
        <taxon>Novosphingobium</taxon>
    </lineage>
</organism>
<dbReference type="InterPro" id="IPR009784">
    <property type="entry name" value="DUF1349"/>
</dbReference>
<keyword evidence="2" id="KW-1185">Reference proteome</keyword>
<evidence type="ECO:0000313" key="2">
    <source>
        <dbReference type="Proteomes" id="UP000600799"/>
    </source>
</evidence>
<dbReference type="SUPFAM" id="SSF49899">
    <property type="entry name" value="Concanavalin A-like lectins/glucanases"/>
    <property type="match status" value="1"/>
</dbReference>
<sequence length="214" mass="23316">MTSPVLGQDLPGSAAKVATSGVVFERALNGGDGAATVGQDDLSLRSGPKTDFFRETDGTTAYGNAPVLLSRVDNTRPFTFTVRVAPVLTETYDAGALYLWVREDKWLKFAFERDERGLSRIVTVRTDGTSDDNNHDAVAAPAVHLRISSDTKSIGFYYSRDAKSWQLVRVFRNDYPAALWLGLSAQSPLGGGNIARFSEMRMTPGSIKDFRAGE</sequence>
<gene>
    <name evidence="1" type="ORF">I2488_19060</name>
</gene>
<proteinExistence type="predicted"/>
<name>A0ABS0HLH8_9SPHN</name>
<comment type="caution">
    <text evidence="1">The sequence shown here is derived from an EMBL/GenBank/DDBJ whole genome shotgun (WGS) entry which is preliminary data.</text>
</comment>
<dbReference type="PANTHER" id="PTHR35332">
    <property type="entry name" value="REGULATION OF ENOLASE PROTEIN 1"/>
    <property type="match status" value="1"/>
</dbReference>
<dbReference type="Pfam" id="PF07081">
    <property type="entry name" value="DUF1349"/>
    <property type="match status" value="1"/>
</dbReference>
<dbReference type="InterPro" id="IPR013320">
    <property type="entry name" value="ConA-like_dom_sf"/>
</dbReference>